<dbReference type="InterPro" id="IPR029787">
    <property type="entry name" value="Nucleotide_cyclase"/>
</dbReference>
<dbReference type="RefSeq" id="WP_072300706.1">
    <property type="nucleotide sequence ID" value="NZ_FPIP01000007.1"/>
</dbReference>
<gene>
    <name evidence="3" type="ORF">SAMN02910280_2469</name>
</gene>
<dbReference type="InterPro" id="IPR050469">
    <property type="entry name" value="Diguanylate_Cyclase"/>
</dbReference>
<feature type="transmembrane region" description="Helical" evidence="1">
    <location>
        <begin position="168"/>
        <end position="188"/>
    </location>
</feature>
<dbReference type="InterPro" id="IPR000160">
    <property type="entry name" value="GGDEF_dom"/>
</dbReference>
<keyword evidence="1" id="KW-0472">Membrane</keyword>
<name>A0A1K1P4G1_RUMFL</name>
<dbReference type="InterPro" id="IPR043128">
    <property type="entry name" value="Rev_trsase/Diguanyl_cyclase"/>
</dbReference>
<dbReference type="EMBL" id="FPIP01000007">
    <property type="protein sequence ID" value="SFW42447.1"/>
    <property type="molecule type" value="Genomic_DNA"/>
</dbReference>
<dbReference type="NCBIfam" id="TIGR00254">
    <property type="entry name" value="GGDEF"/>
    <property type="match status" value="1"/>
</dbReference>
<sequence>MYTKENYEKDLGFIEKMDHLVSHRIEFIAYFFALAACLAAHILYFFLFLNAGVKNMAIFNVFSVLFYALTIILVKKVKNKLLLAYAALAEIIIHASLATICVGWVPDFGMFLLMIIPIAFLMPNKNKKAPFVVMFTSILLYGVLKYIYRDNNYTVYNIDDTAFASVFYFINIFIGSFVLVYSTTIYTFMNRYTECKLRVQNEQLRIMASVDPLTKLSNRRAMHRSLTEICEKSRETGRNYVLGIGDIDNFKQVNDTYGHDFGDCVLSTVAEVISDNLPDSGCAARWGGEEFLFVIPDEELEKGRLFSDKIVTLISQQQFVKDDTTFSVTMTIGICEGAPDDIIDKVISQADKRLYKGKRNGKNHTEYTD</sequence>
<dbReference type="SUPFAM" id="SSF55073">
    <property type="entry name" value="Nucleotide cyclase"/>
    <property type="match status" value="1"/>
</dbReference>
<feature type="domain" description="GGDEF" evidence="2">
    <location>
        <begin position="238"/>
        <end position="369"/>
    </location>
</feature>
<dbReference type="CDD" id="cd01949">
    <property type="entry name" value="GGDEF"/>
    <property type="match status" value="1"/>
</dbReference>
<dbReference type="PROSITE" id="PS50887">
    <property type="entry name" value="GGDEF"/>
    <property type="match status" value="1"/>
</dbReference>
<dbReference type="Proteomes" id="UP000183461">
    <property type="component" value="Unassembled WGS sequence"/>
</dbReference>
<dbReference type="GO" id="GO:0052621">
    <property type="term" value="F:diguanylate cyclase activity"/>
    <property type="evidence" value="ECO:0007669"/>
    <property type="project" value="TreeGrafter"/>
</dbReference>
<feature type="transmembrane region" description="Helical" evidence="1">
    <location>
        <begin position="81"/>
        <end position="98"/>
    </location>
</feature>
<evidence type="ECO:0000259" key="2">
    <source>
        <dbReference type="PROSITE" id="PS50887"/>
    </source>
</evidence>
<feature type="transmembrane region" description="Helical" evidence="1">
    <location>
        <begin position="129"/>
        <end position="148"/>
    </location>
</feature>
<dbReference type="PANTHER" id="PTHR45138">
    <property type="entry name" value="REGULATORY COMPONENTS OF SENSORY TRANSDUCTION SYSTEM"/>
    <property type="match status" value="1"/>
</dbReference>
<dbReference type="SMART" id="SM00267">
    <property type="entry name" value="GGDEF"/>
    <property type="match status" value="1"/>
</dbReference>
<reference evidence="3 4" key="1">
    <citation type="submission" date="2016-11" db="EMBL/GenBank/DDBJ databases">
        <authorList>
            <person name="Jaros S."/>
            <person name="Januszkiewicz K."/>
            <person name="Wedrychowicz H."/>
        </authorList>
    </citation>
    <scope>NUCLEOTIDE SEQUENCE [LARGE SCALE GENOMIC DNA]</scope>
    <source>
        <strain evidence="3 4">YL228</strain>
    </source>
</reference>
<dbReference type="FunFam" id="3.30.70.270:FF:000001">
    <property type="entry name" value="Diguanylate cyclase domain protein"/>
    <property type="match status" value="1"/>
</dbReference>
<dbReference type="PANTHER" id="PTHR45138:SF9">
    <property type="entry name" value="DIGUANYLATE CYCLASE DGCM-RELATED"/>
    <property type="match status" value="1"/>
</dbReference>
<feature type="transmembrane region" description="Helical" evidence="1">
    <location>
        <begin position="104"/>
        <end position="122"/>
    </location>
</feature>
<dbReference type="Pfam" id="PF00990">
    <property type="entry name" value="GGDEF"/>
    <property type="match status" value="1"/>
</dbReference>
<keyword evidence="1" id="KW-1133">Transmembrane helix</keyword>
<evidence type="ECO:0000313" key="3">
    <source>
        <dbReference type="EMBL" id="SFW42447.1"/>
    </source>
</evidence>
<evidence type="ECO:0000256" key="1">
    <source>
        <dbReference type="SAM" id="Phobius"/>
    </source>
</evidence>
<dbReference type="Gene3D" id="3.30.70.270">
    <property type="match status" value="1"/>
</dbReference>
<dbReference type="AlphaFoldDB" id="A0A1K1P4G1"/>
<feature type="transmembrane region" description="Helical" evidence="1">
    <location>
        <begin position="55"/>
        <end position="74"/>
    </location>
</feature>
<proteinExistence type="predicted"/>
<protein>
    <submittedName>
        <fullName evidence="3">Diguanylate cyclase (GGDEF) domain-containing protein</fullName>
    </submittedName>
</protein>
<organism evidence="3 4">
    <name type="scientific">Ruminococcus flavefaciens</name>
    <dbReference type="NCBI Taxonomy" id="1265"/>
    <lineage>
        <taxon>Bacteria</taxon>
        <taxon>Bacillati</taxon>
        <taxon>Bacillota</taxon>
        <taxon>Clostridia</taxon>
        <taxon>Eubacteriales</taxon>
        <taxon>Oscillospiraceae</taxon>
        <taxon>Ruminococcus</taxon>
    </lineage>
</organism>
<evidence type="ECO:0000313" key="4">
    <source>
        <dbReference type="Proteomes" id="UP000183461"/>
    </source>
</evidence>
<feature type="transmembrane region" description="Helical" evidence="1">
    <location>
        <begin position="27"/>
        <end position="49"/>
    </location>
</feature>
<keyword evidence="1" id="KW-0812">Transmembrane</keyword>
<accession>A0A1K1P4G1</accession>